<dbReference type="AlphaFoldDB" id="A0A9X4M0Y9"/>
<dbReference type="GO" id="GO:0016042">
    <property type="term" value="P:lipid catabolic process"/>
    <property type="evidence" value="ECO:0007669"/>
    <property type="project" value="InterPro"/>
</dbReference>
<dbReference type="Gene3D" id="3.40.50.1820">
    <property type="entry name" value="alpha/beta hydrolase"/>
    <property type="match status" value="2"/>
</dbReference>
<dbReference type="InterPro" id="IPR029058">
    <property type="entry name" value="AB_hydrolase_fold"/>
</dbReference>
<dbReference type="SUPFAM" id="SSF53474">
    <property type="entry name" value="alpha/beta-Hydrolases"/>
    <property type="match status" value="1"/>
</dbReference>
<evidence type="ECO:0000313" key="2">
    <source>
        <dbReference type="Proteomes" id="UP001152755"/>
    </source>
</evidence>
<dbReference type="GO" id="GO:0004806">
    <property type="term" value="F:triacylglycerol lipase activity"/>
    <property type="evidence" value="ECO:0007669"/>
    <property type="project" value="InterPro"/>
</dbReference>
<evidence type="ECO:0000313" key="1">
    <source>
        <dbReference type="EMBL" id="MDG3013113.1"/>
    </source>
</evidence>
<dbReference type="Pfam" id="PF03583">
    <property type="entry name" value="LIP"/>
    <property type="match status" value="1"/>
</dbReference>
<gene>
    <name evidence="1" type="ORF">NVS88_00895</name>
</gene>
<keyword evidence="2" id="KW-1185">Reference proteome</keyword>
<dbReference type="RefSeq" id="WP_277829545.1">
    <property type="nucleotide sequence ID" value="NZ_JAAIVF010000001.1"/>
</dbReference>
<dbReference type="PIRSF" id="PIRSF029171">
    <property type="entry name" value="Esterase_LipA"/>
    <property type="match status" value="1"/>
</dbReference>
<dbReference type="InterPro" id="IPR005152">
    <property type="entry name" value="Lipase_secreted"/>
</dbReference>
<dbReference type="Proteomes" id="UP001152755">
    <property type="component" value="Unassembled WGS sequence"/>
</dbReference>
<reference evidence="1" key="1">
    <citation type="submission" date="2022-08" db="EMBL/GenBank/DDBJ databases">
        <title>Genome analysis of Corynebacteriales strain.</title>
        <authorList>
            <person name="Lee S.D."/>
        </authorList>
    </citation>
    <scope>NUCLEOTIDE SEQUENCE</scope>
    <source>
        <strain evidence="1">D3-21</strain>
    </source>
</reference>
<comment type="caution">
    <text evidence="1">The sequence shown here is derived from an EMBL/GenBank/DDBJ whole genome shotgun (WGS) entry which is preliminary data.</text>
</comment>
<sequence>MDSSVLHAEPAATAPAGQPGAVLASASLPSDLWLADAGAAHRMTYDTTGPHGVTPCTGMVFVPKGPAPPGGWPVIAWAHGTTGDGDADAPSRNGVDPYSAPYVNDWLRRGYAIAATDYIGLGTPGVPPYLDGTAAAHAVIDSVRAARAIEPDLSRRWAVVGLSEGGQAAVFTGHLATAYAPELDFRGTVANGVPSNIDTLSALAGPWFPPRGMFAGLTNFMSFTIAGFRDAHPEIDVNSYLTPIGRKLVDAAPTMPYVQFAPLSAHVSVAQMLTRSLNDPALQAAIRRYLQIPLSGYDRPLLIVQGASDDEVPLPLTRTLVTEMDGAGSHPDFRVYPGGHVESMYQAEGAAQQFVAALFR</sequence>
<proteinExistence type="predicted"/>
<protein>
    <submittedName>
        <fullName evidence="1">Lipase</fullName>
    </submittedName>
</protein>
<dbReference type="PANTHER" id="PTHR34853">
    <property type="match status" value="1"/>
</dbReference>
<accession>A0A9X4M0Y9</accession>
<organism evidence="1 2">
    <name type="scientific">Speluncibacter jeojiensis</name>
    <dbReference type="NCBI Taxonomy" id="2710754"/>
    <lineage>
        <taxon>Bacteria</taxon>
        <taxon>Bacillati</taxon>
        <taxon>Actinomycetota</taxon>
        <taxon>Actinomycetes</taxon>
        <taxon>Mycobacteriales</taxon>
        <taxon>Speluncibacteraceae</taxon>
        <taxon>Speluncibacter</taxon>
    </lineage>
</organism>
<dbReference type="EMBL" id="JANRHA010000001">
    <property type="protein sequence ID" value="MDG3013113.1"/>
    <property type="molecule type" value="Genomic_DNA"/>
</dbReference>
<dbReference type="PANTHER" id="PTHR34853:SF1">
    <property type="entry name" value="LIPASE 5"/>
    <property type="match status" value="1"/>
</dbReference>
<name>A0A9X4M0Y9_9ACTN</name>